<accession>A0ABQ4CF60</accession>
<keyword evidence="2" id="KW-0813">Transport</keyword>
<dbReference type="SUPFAM" id="SSF53850">
    <property type="entry name" value="Periplasmic binding protein-like II"/>
    <property type="match status" value="1"/>
</dbReference>
<evidence type="ECO:0000313" key="6">
    <source>
        <dbReference type="Proteomes" id="UP000624325"/>
    </source>
</evidence>
<evidence type="ECO:0000256" key="1">
    <source>
        <dbReference type="ARBA" id="ARBA00008520"/>
    </source>
</evidence>
<dbReference type="PANTHER" id="PTHR43649:SF34">
    <property type="entry name" value="ABC TRANSPORTER PERIPLASMIC-BINDING PROTEIN YCJN-RELATED"/>
    <property type="match status" value="1"/>
</dbReference>
<comment type="caution">
    <text evidence="5">The sequence shown here is derived from an EMBL/GenBank/DDBJ whole genome shotgun (WGS) entry which is preliminary data.</text>
</comment>
<dbReference type="Proteomes" id="UP000624325">
    <property type="component" value="Unassembled WGS sequence"/>
</dbReference>
<dbReference type="InterPro" id="IPR050490">
    <property type="entry name" value="Bact_solute-bd_prot1"/>
</dbReference>
<name>A0ABQ4CF60_9ACTN</name>
<gene>
    <name evidence="5" type="ORF">Air01nite_74920</name>
</gene>
<comment type="similarity">
    <text evidence="1">Belongs to the bacterial solute-binding protein 1 family.</text>
</comment>
<dbReference type="EMBL" id="BONC01000103">
    <property type="protein sequence ID" value="GIF61397.1"/>
    <property type="molecule type" value="Genomic_DNA"/>
</dbReference>
<dbReference type="PROSITE" id="PS51257">
    <property type="entry name" value="PROKAR_LIPOPROTEIN"/>
    <property type="match status" value="1"/>
</dbReference>
<dbReference type="PANTHER" id="PTHR43649">
    <property type="entry name" value="ARABINOSE-BINDING PROTEIN-RELATED"/>
    <property type="match status" value="1"/>
</dbReference>
<sequence length="423" mass="46092">MAERSRGPGRRRIAALAAVALLAPSAAACGSDDGGVPVINVYYSTEQSFQKLVDECNQQAQGRYRMVYQVLPRAADEQRVQMVRRLAAQDSGMDVLGLDVTWTAEFASAKWIREWTGQNKEEASRGTLEQPLASATYEDKLYAAPKNTNTQLLWYRTDLVPNPPKTWDEMIKMSQDLKSQGKPYEIDTMGAQYEGLVVLYNNMVASSGGKILNDDGTKAEFDQGAVDALGTLQKFASAGVTNPSFTNTQEDAARLQFQGGSGAFQLNYPFVWPALQEGAPDLKDKVKWARYPGIDANTPSKVTIGGFNLAVSAYSKHPDEAFQAALCLRSPEHQLFSAVNDGVPPTIESLYDDPQLDEAYPFKADILAQIKDGANRPVTPAYQNLSTVLSATLSPPADIRPEQDADALRGSIQDALESKGVLP</sequence>
<dbReference type="InterPro" id="IPR006059">
    <property type="entry name" value="SBP"/>
</dbReference>
<feature type="signal peptide" evidence="4">
    <location>
        <begin position="1"/>
        <end position="28"/>
    </location>
</feature>
<reference evidence="5 6" key="1">
    <citation type="submission" date="2021-01" db="EMBL/GenBank/DDBJ databases">
        <title>Whole genome shotgun sequence of Asanoa iriomotensis NBRC 100142.</title>
        <authorList>
            <person name="Komaki H."/>
            <person name="Tamura T."/>
        </authorList>
    </citation>
    <scope>NUCLEOTIDE SEQUENCE [LARGE SCALE GENOMIC DNA]</scope>
    <source>
        <strain evidence="5 6">NBRC 100142</strain>
    </source>
</reference>
<dbReference type="Pfam" id="PF01547">
    <property type="entry name" value="SBP_bac_1"/>
    <property type="match status" value="1"/>
</dbReference>
<keyword evidence="3 4" id="KW-0732">Signal</keyword>
<evidence type="ECO:0000256" key="4">
    <source>
        <dbReference type="SAM" id="SignalP"/>
    </source>
</evidence>
<feature type="chain" id="PRO_5045790386" evidence="4">
    <location>
        <begin position="29"/>
        <end position="423"/>
    </location>
</feature>
<proteinExistence type="inferred from homology"/>
<dbReference type="Gene3D" id="3.40.190.10">
    <property type="entry name" value="Periplasmic binding protein-like II"/>
    <property type="match status" value="2"/>
</dbReference>
<protein>
    <submittedName>
        <fullName evidence="5">Sugar ABC transporter substrate-binding protein</fullName>
    </submittedName>
</protein>
<dbReference type="RefSeq" id="WP_203708213.1">
    <property type="nucleotide sequence ID" value="NZ_BAAALU010000036.1"/>
</dbReference>
<keyword evidence="6" id="KW-1185">Reference proteome</keyword>
<evidence type="ECO:0000256" key="2">
    <source>
        <dbReference type="ARBA" id="ARBA00022448"/>
    </source>
</evidence>
<evidence type="ECO:0000256" key="3">
    <source>
        <dbReference type="ARBA" id="ARBA00022729"/>
    </source>
</evidence>
<organism evidence="5 6">
    <name type="scientific">Asanoa iriomotensis</name>
    <dbReference type="NCBI Taxonomy" id="234613"/>
    <lineage>
        <taxon>Bacteria</taxon>
        <taxon>Bacillati</taxon>
        <taxon>Actinomycetota</taxon>
        <taxon>Actinomycetes</taxon>
        <taxon>Micromonosporales</taxon>
        <taxon>Micromonosporaceae</taxon>
        <taxon>Asanoa</taxon>
    </lineage>
</organism>
<evidence type="ECO:0000313" key="5">
    <source>
        <dbReference type="EMBL" id="GIF61397.1"/>
    </source>
</evidence>
<dbReference type="CDD" id="cd14750">
    <property type="entry name" value="PBP2_TMBP"/>
    <property type="match status" value="1"/>
</dbReference>